<dbReference type="InterPro" id="IPR044838">
    <property type="entry name" value="EGY1-like"/>
</dbReference>
<dbReference type="GO" id="GO:0016020">
    <property type="term" value="C:membrane"/>
    <property type="evidence" value="ECO:0007669"/>
    <property type="project" value="UniProtKB-SubCell"/>
</dbReference>
<dbReference type="PANTHER" id="PTHR31412">
    <property type="entry name" value="ZINC METALLOPROTEASE EGY1"/>
    <property type="match status" value="1"/>
</dbReference>
<evidence type="ECO:0000256" key="7">
    <source>
        <dbReference type="ARBA" id="ARBA00022946"/>
    </source>
</evidence>
<keyword evidence="7" id="KW-0809">Transit peptide</keyword>
<gene>
    <name evidence="12" type="ORF">ENW73_02045</name>
</gene>
<comment type="cofactor">
    <cofactor evidence="1">
        <name>Zn(2+)</name>
        <dbReference type="ChEBI" id="CHEBI:29105"/>
    </cofactor>
</comment>
<dbReference type="CDD" id="cd06160">
    <property type="entry name" value="S2P-M50_like_2"/>
    <property type="match status" value="1"/>
</dbReference>
<comment type="caution">
    <text evidence="12">The sequence shown here is derived from an EMBL/GenBank/DDBJ whole genome shotgun (WGS) entry which is preliminary data.</text>
</comment>
<keyword evidence="4 12" id="KW-0645">Protease</keyword>
<name>A0A7C6EA59_UNCW3</name>
<dbReference type="GO" id="GO:0006508">
    <property type="term" value="P:proteolysis"/>
    <property type="evidence" value="ECO:0007669"/>
    <property type="project" value="UniProtKB-KW"/>
</dbReference>
<organism evidence="12">
    <name type="scientific">candidate division WOR-3 bacterium</name>
    <dbReference type="NCBI Taxonomy" id="2052148"/>
    <lineage>
        <taxon>Bacteria</taxon>
        <taxon>Bacteria division WOR-3</taxon>
    </lineage>
</organism>
<evidence type="ECO:0000256" key="10">
    <source>
        <dbReference type="SAM" id="Phobius"/>
    </source>
</evidence>
<dbReference type="Pfam" id="PF02163">
    <property type="entry name" value="Peptidase_M50"/>
    <property type="match status" value="1"/>
</dbReference>
<evidence type="ECO:0000313" key="12">
    <source>
        <dbReference type="EMBL" id="HHS51635.1"/>
    </source>
</evidence>
<evidence type="ECO:0000256" key="4">
    <source>
        <dbReference type="ARBA" id="ARBA00022670"/>
    </source>
</evidence>
<feature type="transmembrane region" description="Helical" evidence="10">
    <location>
        <begin position="82"/>
        <end position="102"/>
    </location>
</feature>
<feature type="transmembrane region" description="Helical" evidence="10">
    <location>
        <begin position="283"/>
        <end position="312"/>
    </location>
</feature>
<feature type="transmembrane region" description="Helical" evidence="10">
    <location>
        <begin position="183"/>
        <end position="203"/>
    </location>
</feature>
<evidence type="ECO:0000256" key="8">
    <source>
        <dbReference type="ARBA" id="ARBA00022989"/>
    </source>
</evidence>
<keyword evidence="9 10" id="KW-0472">Membrane</keyword>
<keyword evidence="6" id="KW-0378">Hydrolase</keyword>
<keyword evidence="5 10" id="KW-0812">Transmembrane</keyword>
<feature type="domain" description="Peptidase M50" evidence="11">
    <location>
        <begin position="120"/>
        <end position="282"/>
    </location>
</feature>
<dbReference type="AlphaFoldDB" id="A0A7C6EA59"/>
<feature type="transmembrane region" description="Helical" evidence="10">
    <location>
        <begin position="332"/>
        <end position="352"/>
    </location>
</feature>
<evidence type="ECO:0000259" key="11">
    <source>
        <dbReference type="Pfam" id="PF02163"/>
    </source>
</evidence>
<evidence type="ECO:0000256" key="2">
    <source>
        <dbReference type="ARBA" id="ARBA00004141"/>
    </source>
</evidence>
<comment type="subcellular location">
    <subcellularLocation>
        <location evidence="2">Membrane</location>
        <topology evidence="2">Multi-pass membrane protein</topology>
    </subcellularLocation>
</comment>
<reference evidence="12" key="1">
    <citation type="journal article" date="2020" name="mSystems">
        <title>Genome- and Community-Level Interaction Insights into Carbon Utilization and Element Cycling Functions of Hydrothermarchaeota in Hydrothermal Sediment.</title>
        <authorList>
            <person name="Zhou Z."/>
            <person name="Liu Y."/>
            <person name="Xu W."/>
            <person name="Pan J."/>
            <person name="Luo Z.H."/>
            <person name="Li M."/>
        </authorList>
    </citation>
    <scope>NUCLEOTIDE SEQUENCE [LARGE SCALE GENOMIC DNA]</scope>
    <source>
        <strain evidence="12">SpSt-876</strain>
    </source>
</reference>
<dbReference type="EMBL" id="DTLI01000049">
    <property type="protein sequence ID" value="HHS51635.1"/>
    <property type="molecule type" value="Genomic_DNA"/>
</dbReference>
<evidence type="ECO:0000256" key="5">
    <source>
        <dbReference type="ARBA" id="ARBA00022692"/>
    </source>
</evidence>
<accession>A0A7C6EA59</accession>
<dbReference type="PANTHER" id="PTHR31412:SF0">
    <property type="entry name" value="ZINC METALLOPROTEASE EGY1, CHLOROPLASTIC-RELATED"/>
    <property type="match status" value="1"/>
</dbReference>
<comment type="similarity">
    <text evidence="3">Belongs to the peptidase M50B family.</text>
</comment>
<proteinExistence type="inferred from homology"/>
<evidence type="ECO:0000256" key="6">
    <source>
        <dbReference type="ARBA" id="ARBA00022801"/>
    </source>
</evidence>
<keyword evidence="8 10" id="KW-1133">Transmembrane helix</keyword>
<evidence type="ECO:0000256" key="1">
    <source>
        <dbReference type="ARBA" id="ARBA00001947"/>
    </source>
</evidence>
<feature type="transmembrane region" description="Helical" evidence="10">
    <location>
        <begin position="241"/>
        <end position="262"/>
    </location>
</feature>
<dbReference type="GO" id="GO:0008233">
    <property type="term" value="F:peptidase activity"/>
    <property type="evidence" value="ECO:0007669"/>
    <property type="project" value="UniProtKB-KW"/>
</dbReference>
<protein>
    <submittedName>
        <fullName evidence="12">Site-2 protease family protein</fullName>
    </submittedName>
</protein>
<evidence type="ECO:0000256" key="3">
    <source>
        <dbReference type="ARBA" id="ARBA00007931"/>
    </source>
</evidence>
<evidence type="ECO:0000256" key="9">
    <source>
        <dbReference type="ARBA" id="ARBA00023136"/>
    </source>
</evidence>
<sequence length="354" mass="38739">MDLSQENNQLLNDLSPLMAIETIEPNSITGRILEPLGQNITAIKNYFLQKGYDVSLEKIGNKHLIRFGIALGLKSKTQSRPVINIILFVATIFTTLLVGSFNNGGNPLVNISDLILGVPFSFSIILILGSHELGHYLFARREGVDASLPYFLPVPHPLVGTMGAFIRIKSTIPNRNALIKVGSAGPLIGFLVALPVTILGLRLSTLKAITETKQGIALGSSILFHILSKIFFRTVPEGYDIMLHPIAFAGWLGLFVTALNLIPVGQLDGGHIAYAVLGRARKIFNFLVIGLMVLLGIRWPGWYVWAMIAVIFGLRHPKPQDDITPLGTKEKILAFIAFLILILTFIPVPIPITK</sequence>
<dbReference type="InterPro" id="IPR008915">
    <property type="entry name" value="Peptidase_M50"/>
</dbReference>
<feature type="transmembrane region" description="Helical" evidence="10">
    <location>
        <begin position="114"/>
        <end position="138"/>
    </location>
</feature>